<accession>A0A815H9Y6</accession>
<feature type="coiled-coil region" evidence="8">
    <location>
        <begin position="189"/>
        <end position="266"/>
    </location>
</feature>
<dbReference type="GO" id="GO:0097711">
    <property type="term" value="P:ciliary basal body-plasma membrane docking"/>
    <property type="evidence" value="ECO:0007669"/>
    <property type="project" value="TreeGrafter"/>
</dbReference>
<keyword evidence="3" id="KW-0963">Cytoplasm</keyword>
<evidence type="ECO:0000256" key="3">
    <source>
        <dbReference type="ARBA" id="ARBA00022490"/>
    </source>
</evidence>
<evidence type="ECO:0000256" key="2">
    <source>
        <dbReference type="ARBA" id="ARBA00004300"/>
    </source>
</evidence>
<dbReference type="GO" id="GO:1905515">
    <property type="term" value="P:non-motile cilium assembly"/>
    <property type="evidence" value="ECO:0007669"/>
    <property type="project" value="TreeGrafter"/>
</dbReference>
<evidence type="ECO:0000256" key="6">
    <source>
        <dbReference type="ARBA" id="ARBA00023212"/>
    </source>
</evidence>
<feature type="non-terminal residue" evidence="10">
    <location>
        <position position="1"/>
    </location>
</feature>
<name>A0A815H9Y6_ADIRI</name>
<sequence length="652" mass="75597">AIGNYPDPSLPVAHQLEQALTIIRDNIHLLMEAKIQHQLVEKKTTEHNDKVREMENALLARDKVIHELRLRLPTTTILDSDKLISDVMTRPDDYSRLSTVRAAQSTIDSLQARIIQKEDSIRKYQEMLKEAREDLNKQVQQHEEEIQVLNEQLQNKRDLDFMRFKDFVERGGNPALFHGPPSTVELARIRELEENVAVQDNTIAHLNEKLREARREAETWKGRLTQKMEQFKHDRENMKTSYEKIVNELNREIGSQRSQIQDQHNRIGQSMLDLENAQRSSPAKGSRNLSTSSGTNLREKLAIEEEKNQKLVRALAEIRADMVNIAEGNLKAMSEEDKQNLSVQALISNKTGQLQERIDDYEGQIQNLKRELKTQKALAQQYLDEANDARERLGQNEKKVSKLQQQNATLSDTAQRRLTGPQQQGQGDETIESLRRQVRLLEDKLRKTKTAERPLDDTRDERTRRTIESFQQQITDLDTHKRELIKFNQQLKDELNKSRLRNEELQKVNQFLKAENESLRNGDSPRSTSSGNMRRIGESGRSTLQLEKTIALMKKHIDALQLENQSLKSDLDRQRATNDSNRAFFTQATESTKEIENMGFINSRVRYFCLSNFIEKEYLHSFQLQKEIGLLREQVAQLQMKALPTSPSNGYH</sequence>
<dbReference type="EMBL" id="CAJNOR010002858">
    <property type="protein sequence ID" value="CAF1349401.1"/>
    <property type="molecule type" value="Genomic_DNA"/>
</dbReference>
<feature type="coiled-coil region" evidence="8">
    <location>
        <begin position="550"/>
        <end position="577"/>
    </location>
</feature>
<keyword evidence="5 8" id="KW-0175">Coiled coil</keyword>
<dbReference type="InterPro" id="IPR026201">
    <property type="entry name" value="Cep290"/>
</dbReference>
<reference evidence="10" key="1">
    <citation type="submission" date="2021-02" db="EMBL/GenBank/DDBJ databases">
        <authorList>
            <person name="Nowell W R."/>
        </authorList>
    </citation>
    <scope>NUCLEOTIDE SEQUENCE</scope>
</reference>
<feature type="compositionally biased region" description="Polar residues" evidence="9">
    <location>
        <begin position="521"/>
        <end position="532"/>
    </location>
</feature>
<keyword evidence="6" id="KW-0206">Cytoskeleton</keyword>
<keyword evidence="11" id="KW-1185">Reference proteome</keyword>
<feature type="compositionally biased region" description="Polar residues" evidence="9">
    <location>
        <begin position="277"/>
        <end position="296"/>
    </location>
</feature>
<gene>
    <name evidence="10" type="ORF">XAT740_LOCUS31399</name>
</gene>
<dbReference type="AlphaFoldDB" id="A0A815H9Y6"/>
<evidence type="ECO:0000256" key="7">
    <source>
        <dbReference type="ARBA" id="ARBA00023273"/>
    </source>
</evidence>
<dbReference type="PANTHER" id="PTHR18879">
    <property type="entry name" value="CENTROSOMAL PROTEIN OF 290 KDA"/>
    <property type="match status" value="1"/>
</dbReference>
<keyword evidence="4" id="KW-0970">Cilium biogenesis/degradation</keyword>
<comment type="caution">
    <text evidence="10">The sequence shown here is derived from an EMBL/GenBank/DDBJ whole genome shotgun (WGS) entry which is preliminary data.</text>
</comment>
<evidence type="ECO:0000256" key="4">
    <source>
        <dbReference type="ARBA" id="ARBA00022794"/>
    </source>
</evidence>
<dbReference type="GO" id="GO:0034451">
    <property type="term" value="C:centriolar satellite"/>
    <property type="evidence" value="ECO:0007669"/>
    <property type="project" value="TreeGrafter"/>
</dbReference>
<organism evidence="10 11">
    <name type="scientific">Adineta ricciae</name>
    <name type="common">Rotifer</name>
    <dbReference type="NCBI Taxonomy" id="249248"/>
    <lineage>
        <taxon>Eukaryota</taxon>
        <taxon>Metazoa</taxon>
        <taxon>Spiralia</taxon>
        <taxon>Gnathifera</taxon>
        <taxon>Rotifera</taxon>
        <taxon>Eurotatoria</taxon>
        <taxon>Bdelloidea</taxon>
        <taxon>Adinetida</taxon>
        <taxon>Adinetidae</taxon>
        <taxon>Adineta</taxon>
    </lineage>
</organism>
<dbReference type="GO" id="GO:1905349">
    <property type="term" value="P:ciliary transition zone assembly"/>
    <property type="evidence" value="ECO:0007669"/>
    <property type="project" value="TreeGrafter"/>
</dbReference>
<protein>
    <submittedName>
        <fullName evidence="10">Uncharacterized protein</fullName>
    </submittedName>
</protein>
<feature type="region of interest" description="Disordered" evidence="9">
    <location>
        <begin position="276"/>
        <end position="299"/>
    </location>
</feature>
<evidence type="ECO:0000256" key="5">
    <source>
        <dbReference type="ARBA" id="ARBA00023054"/>
    </source>
</evidence>
<evidence type="ECO:0000313" key="11">
    <source>
        <dbReference type="Proteomes" id="UP000663828"/>
    </source>
</evidence>
<feature type="region of interest" description="Disordered" evidence="9">
    <location>
        <begin position="515"/>
        <end position="542"/>
    </location>
</feature>
<dbReference type="PANTHER" id="PTHR18879:SF20">
    <property type="entry name" value="CENTROSOMAL PROTEIN OF 290 KDA"/>
    <property type="match status" value="1"/>
</dbReference>
<keyword evidence="7" id="KW-0966">Cell projection</keyword>
<feature type="coiled-coil region" evidence="8">
    <location>
        <begin position="100"/>
        <end position="159"/>
    </location>
</feature>
<evidence type="ECO:0000256" key="1">
    <source>
        <dbReference type="ARBA" id="ARBA00004120"/>
    </source>
</evidence>
<feature type="region of interest" description="Disordered" evidence="9">
    <location>
        <begin position="407"/>
        <end position="430"/>
    </location>
</feature>
<evidence type="ECO:0000313" key="10">
    <source>
        <dbReference type="EMBL" id="CAF1349401.1"/>
    </source>
</evidence>
<feature type="region of interest" description="Disordered" evidence="9">
    <location>
        <begin position="445"/>
        <end position="464"/>
    </location>
</feature>
<evidence type="ECO:0000256" key="8">
    <source>
        <dbReference type="SAM" id="Coils"/>
    </source>
</evidence>
<proteinExistence type="predicted"/>
<dbReference type="GO" id="GO:0035869">
    <property type="term" value="C:ciliary transition zone"/>
    <property type="evidence" value="ECO:0007669"/>
    <property type="project" value="TreeGrafter"/>
</dbReference>
<dbReference type="Proteomes" id="UP000663828">
    <property type="component" value="Unassembled WGS sequence"/>
</dbReference>
<evidence type="ECO:0000256" key="9">
    <source>
        <dbReference type="SAM" id="MobiDB-lite"/>
    </source>
</evidence>
<comment type="subcellular location">
    <subcellularLocation>
        <location evidence="1">Cytoplasm</location>
        <location evidence="1">Cytoskeleton</location>
        <location evidence="1">Cilium basal body</location>
    </subcellularLocation>
    <subcellularLocation>
        <location evidence="2">Cytoplasm</location>
        <location evidence="2">Cytoskeleton</location>
        <location evidence="2">Microtubule organizing center</location>
        <location evidence="2">Centrosome</location>
    </subcellularLocation>
</comment>
<feature type="coiled-coil region" evidence="8">
    <location>
        <begin position="351"/>
        <end position="406"/>
    </location>
</feature>